<evidence type="ECO:0000256" key="10">
    <source>
        <dbReference type="ARBA" id="ARBA00023136"/>
    </source>
</evidence>
<dbReference type="PANTHER" id="PTHR30529">
    <property type="entry name" value="CYTOCHROME B561"/>
    <property type="match status" value="1"/>
</dbReference>
<evidence type="ECO:0000256" key="2">
    <source>
        <dbReference type="ARBA" id="ARBA00022448"/>
    </source>
</evidence>
<evidence type="ECO:0000256" key="5">
    <source>
        <dbReference type="ARBA" id="ARBA00022692"/>
    </source>
</evidence>
<dbReference type="Gene3D" id="1.20.950.20">
    <property type="entry name" value="Transmembrane di-heme cytochromes, Chain C"/>
    <property type="match status" value="1"/>
</dbReference>
<dbReference type="AlphaFoldDB" id="A0A1G2CX47"/>
<feature type="domain" description="Cytochrome b561 bacterial/Ni-hydrogenase" evidence="13">
    <location>
        <begin position="5"/>
        <end position="175"/>
    </location>
</feature>
<evidence type="ECO:0000256" key="7">
    <source>
        <dbReference type="ARBA" id="ARBA00022982"/>
    </source>
</evidence>
<evidence type="ECO:0000313" key="15">
    <source>
        <dbReference type="Proteomes" id="UP000177122"/>
    </source>
</evidence>
<evidence type="ECO:0000256" key="8">
    <source>
        <dbReference type="ARBA" id="ARBA00022989"/>
    </source>
</evidence>
<proteinExistence type="inferred from homology"/>
<evidence type="ECO:0000256" key="9">
    <source>
        <dbReference type="ARBA" id="ARBA00023004"/>
    </source>
</evidence>
<dbReference type="Pfam" id="PF01292">
    <property type="entry name" value="Ni_hydr_CYTB"/>
    <property type="match status" value="1"/>
</dbReference>
<comment type="caution">
    <text evidence="14">The sequence shown here is derived from an EMBL/GenBank/DDBJ whole genome shotgun (WGS) entry which is preliminary data.</text>
</comment>
<keyword evidence="2" id="KW-0813">Transport</keyword>
<dbReference type="PANTHER" id="PTHR30529:SF1">
    <property type="entry name" value="CYTOCHROME B561 HOMOLOG 2"/>
    <property type="match status" value="1"/>
</dbReference>
<evidence type="ECO:0000256" key="1">
    <source>
        <dbReference type="ARBA" id="ARBA00004651"/>
    </source>
</evidence>
<feature type="transmembrane region" description="Helical" evidence="12">
    <location>
        <begin position="12"/>
        <end position="30"/>
    </location>
</feature>
<protein>
    <recommendedName>
        <fullName evidence="13">Cytochrome b561 bacterial/Ni-hydrogenase domain-containing protein</fullName>
    </recommendedName>
</protein>
<dbReference type="GO" id="GO:0020037">
    <property type="term" value="F:heme binding"/>
    <property type="evidence" value="ECO:0007669"/>
    <property type="project" value="TreeGrafter"/>
</dbReference>
<dbReference type="Proteomes" id="UP000177122">
    <property type="component" value="Unassembled WGS sequence"/>
</dbReference>
<feature type="transmembrane region" description="Helical" evidence="12">
    <location>
        <begin position="113"/>
        <end position="131"/>
    </location>
</feature>
<keyword evidence="7" id="KW-0249">Electron transport</keyword>
<evidence type="ECO:0000256" key="12">
    <source>
        <dbReference type="SAM" id="Phobius"/>
    </source>
</evidence>
<name>A0A1G2CX47_9BACT</name>
<dbReference type="InterPro" id="IPR016174">
    <property type="entry name" value="Di-haem_cyt_TM"/>
</dbReference>
<evidence type="ECO:0000256" key="4">
    <source>
        <dbReference type="ARBA" id="ARBA00022617"/>
    </source>
</evidence>
<keyword evidence="5 12" id="KW-0812">Transmembrane</keyword>
<dbReference type="GO" id="GO:0005886">
    <property type="term" value="C:plasma membrane"/>
    <property type="evidence" value="ECO:0007669"/>
    <property type="project" value="UniProtKB-SubCell"/>
</dbReference>
<accession>A0A1G2CX47</accession>
<reference evidence="14 15" key="1">
    <citation type="journal article" date="2016" name="Nat. Commun.">
        <title>Thousands of microbial genomes shed light on interconnected biogeochemical processes in an aquifer system.</title>
        <authorList>
            <person name="Anantharaman K."/>
            <person name="Brown C.T."/>
            <person name="Hug L.A."/>
            <person name="Sharon I."/>
            <person name="Castelle C.J."/>
            <person name="Probst A.J."/>
            <person name="Thomas B.C."/>
            <person name="Singh A."/>
            <person name="Wilkins M.J."/>
            <person name="Karaoz U."/>
            <person name="Brodie E.L."/>
            <person name="Williams K.H."/>
            <person name="Hubbard S.S."/>
            <person name="Banfield J.F."/>
        </authorList>
    </citation>
    <scope>NUCLEOTIDE SEQUENCE [LARGE SCALE GENOMIC DNA]</scope>
</reference>
<organism evidence="14 15">
    <name type="scientific">Candidatus Lloydbacteria bacterium RIFCSPHIGHO2_01_FULL_49_22</name>
    <dbReference type="NCBI Taxonomy" id="1798658"/>
    <lineage>
        <taxon>Bacteria</taxon>
        <taxon>Candidatus Lloydiibacteriota</taxon>
    </lineage>
</organism>
<dbReference type="GO" id="GO:0009055">
    <property type="term" value="F:electron transfer activity"/>
    <property type="evidence" value="ECO:0007669"/>
    <property type="project" value="InterPro"/>
</dbReference>
<feature type="transmembrane region" description="Helical" evidence="12">
    <location>
        <begin position="143"/>
        <end position="163"/>
    </location>
</feature>
<gene>
    <name evidence="14" type="ORF">A2845_04110</name>
</gene>
<keyword evidence="6" id="KW-0479">Metal-binding</keyword>
<comment type="similarity">
    <text evidence="11">Belongs to the cytochrome b561 family.</text>
</comment>
<keyword evidence="4" id="KW-0349">Heme</keyword>
<evidence type="ECO:0000256" key="3">
    <source>
        <dbReference type="ARBA" id="ARBA00022475"/>
    </source>
</evidence>
<comment type="subcellular location">
    <subcellularLocation>
        <location evidence="1">Cell membrane</location>
        <topology evidence="1">Multi-pass membrane protein</topology>
    </subcellularLocation>
</comment>
<dbReference type="InterPro" id="IPR011577">
    <property type="entry name" value="Cyt_b561_bac/Ni-Hgenase"/>
</dbReference>
<feature type="transmembrane region" description="Helical" evidence="12">
    <location>
        <begin position="88"/>
        <end position="107"/>
    </location>
</feature>
<keyword evidence="8 12" id="KW-1133">Transmembrane helix</keyword>
<keyword evidence="3" id="KW-1003">Cell membrane</keyword>
<keyword evidence="10 12" id="KW-0472">Membrane</keyword>
<dbReference type="GO" id="GO:0046872">
    <property type="term" value="F:metal ion binding"/>
    <property type="evidence" value="ECO:0007669"/>
    <property type="project" value="UniProtKB-KW"/>
</dbReference>
<feature type="transmembrane region" description="Helical" evidence="12">
    <location>
        <begin position="45"/>
        <end position="68"/>
    </location>
</feature>
<dbReference type="SUPFAM" id="SSF81342">
    <property type="entry name" value="Transmembrane di-heme cytochromes"/>
    <property type="match status" value="1"/>
</dbReference>
<keyword evidence="9" id="KW-0408">Iron</keyword>
<evidence type="ECO:0000259" key="13">
    <source>
        <dbReference type="Pfam" id="PF01292"/>
    </source>
</evidence>
<dbReference type="InterPro" id="IPR052168">
    <property type="entry name" value="Cytochrome_b561_oxidase"/>
</dbReference>
<dbReference type="GO" id="GO:0022904">
    <property type="term" value="P:respiratory electron transport chain"/>
    <property type="evidence" value="ECO:0007669"/>
    <property type="project" value="InterPro"/>
</dbReference>
<sequence>MKEKYDPISKMFHWLVFLLVAIEFLVAAAMPEMRGETDVSTLTDLHFSFGLLIIGVIMLRGMWAIIHLRPFVTSKSDVSIHTEPLANAMHYALYISLIAMPILGWAWASSRALAVSFFGLYSFSPLIIPGISAPQLGAMHSLLGVIIVLLVLVHVFAALYHHYVTHDETLIRMLPVRLAEKMKIEQK</sequence>
<evidence type="ECO:0000313" key="14">
    <source>
        <dbReference type="EMBL" id="OGZ05956.1"/>
    </source>
</evidence>
<evidence type="ECO:0000256" key="6">
    <source>
        <dbReference type="ARBA" id="ARBA00022723"/>
    </source>
</evidence>
<dbReference type="EMBL" id="MHLI01000006">
    <property type="protein sequence ID" value="OGZ05956.1"/>
    <property type="molecule type" value="Genomic_DNA"/>
</dbReference>
<evidence type="ECO:0000256" key="11">
    <source>
        <dbReference type="ARBA" id="ARBA00037975"/>
    </source>
</evidence>